<dbReference type="InterPro" id="IPR005119">
    <property type="entry name" value="LysR_subst-bd"/>
</dbReference>
<dbReference type="SMR" id="Q72CF2"/>
<dbReference type="STRING" id="882.DVU_1331"/>
<evidence type="ECO:0000313" key="7">
    <source>
        <dbReference type="Proteomes" id="UP000002194"/>
    </source>
</evidence>
<evidence type="ECO:0000256" key="1">
    <source>
        <dbReference type="ARBA" id="ARBA00009437"/>
    </source>
</evidence>
<dbReference type="AlphaFoldDB" id="Q72CF2"/>
<comment type="similarity">
    <text evidence="1">Belongs to the LysR transcriptional regulatory family.</text>
</comment>
<keyword evidence="7" id="KW-1185">Reference proteome</keyword>
<dbReference type="Proteomes" id="UP000002194">
    <property type="component" value="Chromosome"/>
</dbReference>
<dbReference type="GO" id="GO:0000976">
    <property type="term" value="F:transcription cis-regulatory region binding"/>
    <property type="evidence" value="ECO:0007669"/>
    <property type="project" value="TreeGrafter"/>
</dbReference>
<dbReference type="EnsemblBacteria" id="AAS95809">
    <property type="protein sequence ID" value="AAS95809"/>
    <property type="gene ID" value="DVU_1331"/>
</dbReference>
<evidence type="ECO:0000256" key="3">
    <source>
        <dbReference type="ARBA" id="ARBA00023125"/>
    </source>
</evidence>
<evidence type="ECO:0000256" key="2">
    <source>
        <dbReference type="ARBA" id="ARBA00023015"/>
    </source>
</evidence>
<dbReference type="OrthoDB" id="9808620at2"/>
<dbReference type="RefSeq" id="WP_010938626.1">
    <property type="nucleotide sequence ID" value="NC_002937.3"/>
</dbReference>
<protein>
    <submittedName>
        <fullName evidence="6">Transcriptional regulator, LysR family</fullName>
    </submittedName>
</protein>
<dbReference type="SUPFAM" id="SSF46785">
    <property type="entry name" value="Winged helix' DNA-binding domain"/>
    <property type="match status" value="1"/>
</dbReference>
<dbReference type="PRINTS" id="PR00039">
    <property type="entry name" value="HTHLYSR"/>
</dbReference>
<dbReference type="PhylomeDB" id="Q72CF2"/>
<dbReference type="FunFam" id="1.10.10.10:FF:000001">
    <property type="entry name" value="LysR family transcriptional regulator"/>
    <property type="match status" value="1"/>
</dbReference>
<keyword evidence="4" id="KW-0804">Transcription</keyword>
<feature type="domain" description="HTH lysR-type" evidence="5">
    <location>
        <begin position="2"/>
        <end position="59"/>
    </location>
</feature>
<dbReference type="PaxDb" id="882-DVU_1331"/>
<dbReference type="InterPro" id="IPR036388">
    <property type="entry name" value="WH-like_DNA-bd_sf"/>
</dbReference>
<dbReference type="PANTHER" id="PTHR30126">
    <property type="entry name" value="HTH-TYPE TRANSCRIPTIONAL REGULATOR"/>
    <property type="match status" value="1"/>
</dbReference>
<dbReference type="Pfam" id="PF03466">
    <property type="entry name" value="LysR_substrate"/>
    <property type="match status" value="1"/>
</dbReference>
<proteinExistence type="inferred from homology"/>
<dbReference type="PROSITE" id="PS50931">
    <property type="entry name" value="HTH_LYSR"/>
    <property type="match status" value="1"/>
</dbReference>
<dbReference type="HOGENOM" id="CLU_039613_6_1_7"/>
<evidence type="ECO:0000256" key="4">
    <source>
        <dbReference type="ARBA" id="ARBA00023163"/>
    </source>
</evidence>
<gene>
    <name evidence="6" type="ordered locus">DVU_1331</name>
</gene>
<dbReference type="PANTHER" id="PTHR30126:SF64">
    <property type="entry name" value="HTH-TYPE TRANSCRIPTIONAL REGULATOR CITR"/>
    <property type="match status" value="1"/>
</dbReference>
<dbReference type="GO" id="GO:0003700">
    <property type="term" value="F:DNA-binding transcription factor activity"/>
    <property type="evidence" value="ECO:0007669"/>
    <property type="project" value="InterPro"/>
</dbReference>
<evidence type="ECO:0000259" key="5">
    <source>
        <dbReference type="PROSITE" id="PS50931"/>
    </source>
</evidence>
<dbReference type="Gene3D" id="1.10.10.10">
    <property type="entry name" value="Winged helix-like DNA-binding domain superfamily/Winged helix DNA-binding domain"/>
    <property type="match status" value="1"/>
</dbReference>
<dbReference type="Gene3D" id="3.40.190.10">
    <property type="entry name" value="Periplasmic binding protein-like II"/>
    <property type="match status" value="2"/>
</dbReference>
<dbReference type="NCBIfam" id="NF040786">
    <property type="entry name" value="LysR_Sec_metab"/>
    <property type="match status" value="1"/>
</dbReference>
<keyword evidence="3" id="KW-0238">DNA-binding</keyword>
<name>Q72CF2_NITV2</name>
<dbReference type="eggNOG" id="COG0583">
    <property type="taxonomic scope" value="Bacteria"/>
</dbReference>
<dbReference type="KEGG" id="dvu:DVU_1331"/>
<keyword evidence="2" id="KW-0805">Transcription regulation</keyword>
<sequence>MIDYRRLEAFCKVYELRSFSRAGEDLFLSQPTISAHVLALEKDLGMQLLDRLGRSVLPTPAGDVLYRHAMNAFESLEAAKSELAMLRDEVSGELVLGGSTIPAHHILPPVLGTFLRRHPCVSVKICVGDTEDIMQSVAQGEVMLGLVGDLRPQPDLHFEAVIDDELVVIAHPQMVEGGVPHAVAELASYPWVMREKGSGTRSAFLNGLDALGVDWRLFDVVLTVGSTEAVIQYVRAGLGISVTSRIAVADALGRGELVEIPLSDYHPARKFYCIHHARRTLFPSALAFMTALREGARVVAEDGESHDR</sequence>
<dbReference type="InterPro" id="IPR047788">
    <property type="entry name" value="LysR-like_Sec_metab"/>
</dbReference>
<dbReference type="Pfam" id="PF00126">
    <property type="entry name" value="HTH_1"/>
    <property type="match status" value="1"/>
</dbReference>
<dbReference type="SUPFAM" id="SSF53850">
    <property type="entry name" value="Periplasmic binding protein-like II"/>
    <property type="match status" value="1"/>
</dbReference>
<dbReference type="InterPro" id="IPR000847">
    <property type="entry name" value="LysR_HTH_N"/>
</dbReference>
<dbReference type="EMBL" id="AE017285">
    <property type="protein sequence ID" value="AAS95809.1"/>
    <property type="molecule type" value="Genomic_DNA"/>
</dbReference>
<organism evidence="6 7">
    <name type="scientific">Nitratidesulfovibrio vulgaris (strain ATCC 29579 / DSM 644 / CCUG 34227 / NCIMB 8303 / VKM B-1760 / Hildenborough)</name>
    <name type="common">Desulfovibrio vulgaris</name>
    <dbReference type="NCBI Taxonomy" id="882"/>
    <lineage>
        <taxon>Bacteria</taxon>
        <taxon>Pseudomonadati</taxon>
        <taxon>Thermodesulfobacteriota</taxon>
        <taxon>Desulfovibrionia</taxon>
        <taxon>Desulfovibrionales</taxon>
        <taxon>Desulfovibrionaceae</taxon>
        <taxon>Nitratidesulfovibrio</taxon>
    </lineage>
</organism>
<accession>Q72CF2</accession>
<dbReference type="PATRIC" id="fig|882.5.peg.1243"/>
<evidence type="ECO:0000313" key="6">
    <source>
        <dbReference type="EMBL" id="AAS95809.1"/>
    </source>
</evidence>
<reference evidence="6 7" key="1">
    <citation type="journal article" date="2004" name="Nat. Biotechnol.">
        <title>The genome sequence of the anaerobic, sulfate-reducing bacterium Desulfovibrio vulgaris Hildenborough.</title>
        <authorList>
            <person name="Heidelberg J.F."/>
            <person name="Seshadri R."/>
            <person name="Haveman S.A."/>
            <person name="Hemme C.L."/>
            <person name="Paulsen I.T."/>
            <person name="Kolonay J.F."/>
            <person name="Eisen J.A."/>
            <person name="Ward N."/>
            <person name="Methe B."/>
            <person name="Brinkac L.M."/>
            <person name="Daugherty S.C."/>
            <person name="Deboy R.T."/>
            <person name="Dodson R.J."/>
            <person name="Durkin A.S."/>
            <person name="Madupu R."/>
            <person name="Nelson W.C."/>
            <person name="Sullivan S.A."/>
            <person name="Fouts D."/>
            <person name="Haft D.H."/>
            <person name="Selengut J."/>
            <person name="Peterson J.D."/>
            <person name="Davidsen T.M."/>
            <person name="Zafar N."/>
            <person name="Zhou L."/>
            <person name="Radune D."/>
            <person name="Dimitrov G."/>
            <person name="Hance M."/>
            <person name="Tran K."/>
            <person name="Khouri H."/>
            <person name="Gill J."/>
            <person name="Utterback T.R."/>
            <person name="Feldblyum T.V."/>
            <person name="Wall J.D."/>
            <person name="Voordouw G."/>
            <person name="Fraser C.M."/>
        </authorList>
    </citation>
    <scope>NUCLEOTIDE SEQUENCE [LARGE SCALE GENOMIC DNA]</scope>
    <source>
        <strain evidence="7">ATCC 29579 / DSM 644 / NCIMB 8303 / VKM B-1760 / Hildenborough</strain>
    </source>
</reference>
<dbReference type="InterPro" id="IPR036390">
    <property type="entry name" value="WH_DNA-bd_sf"/>
</dbReference>